<dbReference type="CDD" id="cd14014">
    <property type="entry name" value="STKc_PknB_like"/>
    <property type="match status" value="1"/>
</dbReference>
<dbReference type="RefSeq" id="WP_217066647.1">
    <property type="nucleotide sequence ID" value="NZ_JAHQCS010000100.1"/>
</dbReference>
<dbReference type="SMART" id="SM00220">
    <property type="entry name" value="S_TKc"/>
    <property type="match status" value="1"/>
</dbReference>
<keyword evidence="2" id="KW-0723">Serine/threonine-protein kinase</keyword>
<dbReference type="Proteomes" id="UP000784880">
    <property type="component" value="Unassembled WGS sequence"/>
</dbReference>
<accession>A0ABS6JFN7</accession>
<dbReference type="PROSITE" id="PS00108">
    <property type="entry name" value="PROTEIN_KINASE_ST"/>
    <property type="match status" value="1"/>
</dbReference>
<dbReference type="PROSITE" id="PS51178">
    <property type="entry name" value="PASTA"/>
    <property type="match status" value="3"/>
</dbReference>
<evidence type="ECO:0000256" key="6">
    <source>
        <dbReference type="ARBA" id="ARBA00022840"/>
    </source>
</evidence>
<reference evidence="14 15" key="1">
    <citation type="submission" date="2021-06" db="EMBL/GenBank/DDBJ databases">
        <title>Bacillus sp. RD4P76, an endophyte from a halophyte.</title>
        <authorList>
            <person name="Sun J.-Q."/>
        </authorList>
    </citation>
    <scope>NUCLEOTIDE SEQUENCE [LARGE SCALE GENOMIC DNA]</scope>
    <source>
        <strain evidence="14 15">CGMCC 1.15917</strain>
    </source>
</reference>
<evidence type="ECO:0000313" key="14">
    <source>
        <dbReference type="EMBL" id="MBU9712467.1"/>
    </source>
</evidence>
<comment type="catalytic activity">
    <reaction evidence="8">
        <text>L-seryl-[protein] + ATP = O-phospho-L-seryl-[protein] + ADP + H(+)</text>
        <dbReference type="Rhea" id="RHEA:17989"/>
        <dbReference type="Rhea" id="RHEA-COMP:9863"/>
        <dbReference type="Rhea" id="RHEA-COMP:11604"/>
        <dbReference type="ChEBI" id="CHEBI:15378"/>
        <dbReference type="ChEBI" id="CHEBI:29999"/>
        <dbReference type="ChEBI" id="CHEBI:30616"/>
        <dbReference type="ChEBI" id="CHEBI:83421"/>
        <dbReference type="ChEBI" id="CHEBI:456216"/>
        <dbReference type="EC" id="2.7.11.1"/>
    </reaction>
</comment>
<keyword evidence="6 9" id="KW-0067">ATP-binding</keyword>
<comment type="catalytic activity">
    <reaction evidence="7">
        <text>L-threonyl-[protein] + ATP = O-phospho-L-threonyl-[protein] + ADP + H(+)</text>
        <dbReference type="Rhea" id="RHEA:46608"/>
        <dbReference type="Rhea" id="RHEA-COMP:11060"/>
        <dbReference type="Rhea" id="RHEA-COMP:11605"/>
        <dbReference type="ChEBI" id="CHEBI:15378"/>
        <dbReference type="ChEBI" id="CHEBI:30013"/>
        <dbReference type="ChEBI" id="CHEBI:30616"/>
        <dbReference type="ChEBI" id="CHEBI:61977"/>
        <dbReference type="ChEBI" id="CHEBI:456216"/>
        <dbReference type="EC" id="2.7.11.1"/>
    </reaction>
</comment>
<dbReference type="PANTHER" id="PTHR43289">
    <property type="entry name" value="MITOGEN-ACTIVATED PROTEIN KINASE KINASE KINASE 20-RELATED"/>
    <property type="match status" value="1"/>
</dbReference>
<keyword evidence="11" id="KW-0812">Transmembrane</keyword>
<evidence type="ECO:0000256" key="11">
    <source>
        <dbReference type="SAM" id="Phobius"/>
    </source>
</evidence>
<feature type="binding site" evidence="9">
    <location>
        <position position="39"/>
    </location>
    <ligand>
        <name>ATP</name>
        <dbReference type="ChEBI" id="CHEBI:30616"/>
    </ligand>
</feature>
<dbReference type="PANTHER" id="PTHR43289:SF34">
    <property type="entry name" value="SERINE_THREONINE-PROTEIN KINASE YBDM-RELATED"/>
    <property type="match status" value="1"/>
</dbReference>
<dbReference type="InterPro" id="IPR017441">
    <property type="entry name" value="Protein_kinase_ATP_BS"/>
</dbReference>
<keyword evidence="15" id="KW-1185">Reference proteome</keyword>
<evidence type="ECO:0000256" key="3">
    <source>
        <dbReference type="ARBA" id="ARBA00022679"/>
    </source>
</evidence>
<dbReference type="InterPro" id="IPR000719">
    <property type="entry name" value="Prot_kinase_dom"/>
</dbReference>
<feature type="domain" description="PASTA" evidence="13">
    <location>
        <begin position="430"/>
        <end position="496"/>
    </location>
</feature>
<evidence type="ECO:0000256" key="2">
    <source>
        <dbReference type="ARBA" id="ARBA00022527"/>
    </source>
</evidence>
<evidence type="ECO:0000313" key="15">
    <source>
        <dbReference type="Proteomes" id="UP000784880"/>
    </source>
</evidence>
<gene>
    <name evidence="14" type="primary">pknB</name>
    <name evidence="14" type="ORF">KS419_12010</name>
</gene>
<evidence type="ECO:0000256" key="8">
    <source>
        <dbReference type="ARBA" id="ARBA00048679"/>
    </source>
</evidence>
<dbReference type="EC" id="2.7.11.1" evidence="1"/>
<feature type="domain" description="PASTA" evidence="13">
    <location>
        <begin position="362"/>
        <end position="429"/>
    </location>
</feature>
<evidence type="ECO:0000259" key="13">
    <source>
        <dbReference type="PROSITE" id="PS51178"/>
    </source>
</evidence>
<evidence type="ECO:0000256" key="1">
    <source>
        <dbReference type="ARBA" id="ARBA00012513"/>
    </source>
</evidence>
<dbReference type="Pfam" id="PF03793">
    <property type="entry name" value="PASTA"/>
    <property type="match status" value="3"/>
</dbReference>
<proteinExistence type="predicted"/>
<name>A0ABS6JFN7_9BACI</name>
<dbReference type="InterPro" id="IPR005543">
    <property type="entry name" value="PASTA_dom"/>
</dbReference>
<feature type="domain" description="Protein kinase" evidence="12">
    <location>
        <begin position="10"/>
        <end position="267"/>
    </location>
</feature>
<feature type="domain" description="PASTA" evidence="13">
    <location>
        <begin position="497"/>
        <end position="565"/>
    </location>
</feature>
<dbReference type="CDD" id="cd06577">
    <property type="entry name" value="PASTA_pknB"/>
    <property type="match status" value="3"/>
</dbReference>
<dbReference type="SMART" id="SM00740">
    <property type="entry name" value="PASTA"/>
    <property type="match status" value="3"/>
</dbReference>
<sequence length="669" mass="76132">MNQKRINDRYQLLKPIGGGGMADVYLARDIILDRDVAVKVLKPQFSEDEDFIKRFRREAQAATSLSHPNVVNIYDVGEEDKLYYIVMEYVNGDTLKDYIQKKGKLFVHEVVSIMEQITSAIEHAHDNQIIHRDIKPHNILIDESGNAKVTDFGIARAISEATITHTNSILGSVHYLSPEQARGGNVTYKSDIYSLGIVMYEMLTGKVPFNGDTAVSVAIKHLQEPLPFVRDMDPSIPQSIENVVLKATAKDPLERFTSADEMLTDLVTVFDPSRSQEKRMEVTSHDGEATKAIPIIGEQHGSNLDKTIVNSGGNQEPQWKEPPGKDKKKKGKKFWIITSIAILFFILAVLYVAFSLIPRWLHVDDVTIPDHIVGMEYEEANEELTEMGLIVEQDLRHDEEVEAGHVISHRPLAGQTVKVGTEIRLVVSEGPEPVEMENLVGETKEWAERILADFEGYEFEYEETTEYDDDIVLAQYPEAGELVLPRETVVTITLSMRPTFTMPNLYGMTREEVLETLSNHPFLELDFEEEYHPTVEEGKVISQDPARNTEIRERTNVTIVFSIGPEPEEEEPVEEPITVNVPFRVEMDDRDPEEEDGERPAVRVVISVIDMMHSTPRQVVDREIRETERFQVPMTVAPGDSGYLLVYINGEEHEDSPYRYRYEDLKQYD</sequence>
<keyword evidence="11" id="KW-0472">Membrane</keyword>
<keyword evidence="11" id="KW-1133">Transmembrane helix</keyword>
<evidence type="ECO:0000256" key="10">
    <source>
        <dbReference type="SAM" id="MobiDB-lite"/>
    </source>
</evidence>
<feature type="region of interest" description="Disordered" evidence="10">
    <location>
        <begin position="308"/>
        <end position="329"/>
    </location>
</feature>
<dbReference type="NCBIfam" id="NF033483">
    <property type="entry name" value="PknB_PASTA_kin"/>
    <property type="match status" value="1"/>
</dbReference>
<evidence type="ECO:0000256" key="5">
    <source>
        <dbReference type="ARBA" id="ARBA00022777"/>
    </source>
</evidence>
<keyword evidence="4 9" id="KW-0547">Nucleotide-binding</keyword>
<evidence type="ECO:0000256" key="9">
    <source>
        <dbReference type="PROSITE-ProRule" id="PRU10141"/>
    </source>
</evidence>
<keyword evidence="3" id="KW-0808">Transferase</keyword>
<dbReference type="PROSITE" id="PS00107">
    <property type="entry name" value="PROTEIN_KINASE_ATP"/>
    <property type="match status" value="1"/>
</dbReference>
<evidence type="ECO:0000256" key="4">
    <source>
        <dbReference type="ARBA" id="ARBA00022741"/>
    </source>
</evidence>
<organism evidence="14 15">
    <name type="scientific">Evansella tamaricis</name>
    <dbReference type="NCBI Taxonomy" id="2069301"/>
    <lineage>
        <taxon>Bacteria</taxon>
        <taxon>Bacillati</taxon>
        <taxon>Bacillota</taxon>
        <taxon>Bacilli</taxon>
        <taxon>Bacillales</taxon>
        <taxon>Bacillaceae</taxon>
        <taxon>Evansella</taxon>
    </lineage>
</organism>
<feature type="compositionally biased region" description="Polar residues" evidence="10">
    <location>
        <begin position="308"/>
        <end position="317"/>
    </location>
</feature>
<dbReference type="GO" id="GO:0016301">
    <property type="term" value="F:kinase activity"/>
    <property type="evidence" value="ECO:0007669"/>
    <property type="project" value="UniProtKB-KW"/>
</dbReference>
<evidence type="ECO:0000256" key="7">
    <source>
        <dbReference type="ARBA" id="ARBA00047899"/>
    </source>
</evidence>
<dbReference type="InterPro" id="IPR008271">
    <property type="entry name" value="Ser/Thr_kinase_AS"/>
</dbReference>
<dbReference type="PROSITE" id="PS50011">
    <property type="entry name" value="PROTEIN_KINASE_DOM"/>
    <property type="match status" value="1"/>
</dbReference>
<evidence type="ECO:0000259" key="12">
    <source>
        <dbReference type="PROSITE" id="PS50011"/>
    </source>
</evidence>
<protein>
    <recommendedName>
        <fullName evidence="1">non-specific serine/threonine protein kinase</fullName>
        <ecNumber evidence="1">2.7.11.1</ecNumber>
    </recommendedName>
</protein>
<feature type="transmembrane region" description="Helical" evidence="11">
    <location>
        <begin position="334"/>
        <end position="354"/>
    </location>
</feature>
<keyword evidence="5 14" id="KW-0418">Kinase</keyword>
<comment type="caution">
    <text evidence="14">The sequence shown here is derived from an EMBL/GenBank/DDBJ whole genome shotgun (WGS) entry which is preliminary data.</text>
</comment>
<dbReference type="Pfam" id="PF00069">
    <property type="entry name" value="Pkinase"/>
    <property type="match status" value="1"/>
</dbReference>
<dbReference type="EMBL" id="JAHQCS010000100">
    <property type="protein sequence ID" value="MBU9712467.1"/>
    <property type="molecule type" value="Genomic_DNA"/>
</dbReference>